<dbReference type="EC" id="3.4.16.4" evidence="2"/>
<dbReference type="EMBL" id="FWFS01000004">
    <property type="protein sequence ID" value="SLN37646.1"/>
    <property type="molecule type" value="Genomic_DNA"/>
</dbReference>
<dbReference type="PANTHER" id="PTHR43283">
    <property type="entry name" value="BETA-LACTAMASE-RELATED"/>
    <property type="match status" value="1"/>
</dbReference>
<reference evidence="2 3" key="1">
    <citation type="submission" date="2017-03" db="EMBL/GenBank/DDBJ databases">
        <authorList>
            <person name="Afonso C.L."/>
            <person name="Miller P.J."/>
            <person name="Scott M.A."/>
            <person name="Spackman E."/>
            <person name="Goraichik I."/>
            <person name="Dimitrov K.M."/>
            <person name="Suarez D.L."/>
            <person name="Swayne D.E."/>
        </authorList>
    </citation>
    <scope>NUCLEOTIDE SEQUENCE [LARGE SCALE GENOMIC DNA]</scope>
    <source>
        <strain evidence="2 3">CECT 8620</strain>
    </source>
</reference>
<gene>
    <name evidence="2" type="ORF">AQS8620_01391</name>
</gene>
<evidence type="ECO:0000259" key="1">
    <source>
        <dbReference type="Pfam" id="PF00144"/>
    </source>
</evidence>
<organism evidence="2 3">
    <name type="scientific">Aquimixticola soesokkakensis</name>
    <dbReference type="NCBI Taxonomy" id="1519096"/>
    <lineage>
        <taxon>Bacteria</taxon>
        <taxon>Pseudomonadati</taxon>
        <taxon>Pseudomonadota</taxon>
        <taxon>Alphaproteobacteria</taxon>
        <taxon>Rhodobacterales</taxon>
        <taxon>Paracoccaceae</taxon>
        <taxon>Aquimixticola</taxon>
    </lineage>
</organism>
<dbReference type="RefSeq" id="WP_143267453.1">
    <property type="nucleotide sequence ID" value="NZ_FWFS01000004.1"/>
</dbReference>
<dbReference type="GO" id="GO:0009002">
    <property type="term" value="F:serine-type D-Ala-D-Ala carboxypeptidase activity"/>
    <property type="evidence" value="ECO:0007669"/>
    <property type="project" value="UniProtKB-EC"/>
</dbReference>
<keyword evidence="2" id="KW-0121">Carboxypeptidase</keyword>
<sequence>MTLSRLIETRLRNPWYTGATFSAYRETDGAEFHLGGGDLGPRRAFFATGITKLYITAVLLQMRAEGKLALSAPFVSYLDCKACEELLVHEGVDLTDQITLRQLLSHTSGLGDFFLYKNNGRSYQTDIAQGVDEGWDFDDAIARARANGALHVPGETKKAHFSDTNFQILGKVIEKLDDKPLADVIKDRICAPLGLRSTYLYCDPADTKPVNLRAGEEELLVGRAMASFQADGGMVTTANEGLIFLRAFMEGYLFERSLVKMLCDWRPMFPSVEYGLGMMRLQVPYWMSLPHRVANRSSLFMSTPVVFGHLGMSGSFMFYAPKERIYITGTINQLHAKAQTVVFVLMALNELRVAPKTATTQPAVRMVFTR</sequence>
<dbReference type="Pfam" id="PF00144">
    <property type="entry name" value="Beta-lactamase"/>
    <property type="match status" value="1"/>
</dbReference>
<dbReference type="Proteomes" id="UP000193862">
    <property type="component" value="Unassembled WGS sequence"/>
</dbReference>
<dbReference type="OrthoDB" id="5377981at2"/>
<dbReference type="SUPFAM" id="SSF56601">
    <property type="entry name" value="beta-lactamase/transpeptidase-like"/>
    <property type="match status" value="1"/>
</dbReference>
<name>A0A1Y5SCL0_9RHOB</name>
<accession>A0A1Y5SCL0</accession>
<keyword evidence="3" id="KW-1185">Reference proteome</keyword>
<evidence type="ECO:0000313" key="3">
    <source>
        <dbReference type="Proteomes" id="UP000193862"/>
    </source>
</evidence>
<keyword evidence="2" id="KW-0378">Hydrolase</keyword>
<feature type="domain" description="Beta-lactamase-related" evidence="1">
    <location>
        <begin position="49"/>
        <end position="336"/>
    </location>
</feature>
<dbReference type="AlphaFoldDB" id="A0A1Y5SCL0"/>
<dbReference type="Gene3D" id="3.40.710.10">
    <property type="entry name" value="DD-peptidase/beta-lactamase superfamily"/>
    <property type="match status" value="1"/>
</dbReference>
<protein>
    <submittedName>
        <fullName evidence="2">D-alanyl-D-alanine carboxypeptidase</fullName>
        <ecNumber evidence="2">3.4.16.4</ecNumber>
    </submittedName>
</protein>
<proteinExistence type="predicted"/>
<keyword evidence="2" id="KW-0645">Protease</keyword>
<evidence type="ECO:0000313" key="2">
    <source>
        <dbReference type="EMBL" id="SLN37646.1"/>
    </source>
</evidence>
<dbReference type="InterPro" id="IPR050789">
    <property type="entry name" value="Diverse_Enzym_Activities"/>
</dbReference>
<dbReference type="InterPro" id="IPR012338">
    <property type="entry name" value="Beta-lactam/transpept-like"/>
</dbReference>
<dbReference type="InterPro" id="IPR001466">
    <property type="entry name" value="Beta-lactam-related"/>
</dbReference>